<dbReference type="GeneID" id="87908293"/>
<evidence type="ECO:0000256" key="1">
    <source>
        <dbReference type="SAM" id="MobiDB-lite"/>
    </source>
</evidence>
<protein>
    <recommendedName>
        <fullName evidence="4">Histidine kinase group protein</fullName>
    </recommendedName>
</protein>
<feature type="region of interest" description="Disordered" evidence="1">
    <location>
        <begin position="554"/>
        <end position="598"/>
    </location>
</feature>
<dbReference type="EMBL" id="JAFFHA010000005">
    <property type="protein sequence ID" value="KAK4655257.1"/>
    <property type="molecule type" value="Genomic_DNA"/>
</dbReference>
<gene>
    <name evidence="2" type="ORF">QC762_300770</name>
</gene>
<sequence length="799" mass="87855">MAKKKSSSQEDLVEAESDLGHQKLVRSQQQLIICRNKHWRYISAFHGPWLQLPPEVIETLANINYNTPRPRPIDPAVFFDLVKIRRLVDEAIDLAVRAASGVASLSQQSIPGLHHAAALGLGFGFRPGNQAKLSPERKHRMRKDATHKLCKAYKLDEVACSVSTMQSASALEEVASLVLQRSPDDSDAKYVHFFHEKIPSRQLAECTSLQPLDEAIHENPSDPEPLRTRGIVKIFKEDFQGAVADFTDALRVHRLRRPTHRYAGKEAEAEQQVAQRTARRTEDVVLKEEEQPSSLETQLLFQRAGVYLTMACQHVDAAFPDGSPQVPEPDSDGDQTSPPLSPEVLEARQHVRQNAKRALRDYMTYLSHFEYSPDLPLDIAEDFARKVNSIANGVRVPRHTTKSASPAGNDERTTQKPHRIYVLSDLFAPSPPQDLPPYPITDLASLQAHQPPPPVLSPVITETLTYHPLLADALHALLLCHCLIQTSAKELLRHAYMVARLARLADGYPAFQASRSPARADWVEVLRAGGNWIQLAGAWDDLCAPAPVPVLHPNGSSPLHHLQHQPPQSKPALPSLDTTGSEVSTELKELPSPFPFPVPVETEKQRKDRLHHQIVLDALGDERVSDEPSFRQAVLARQLRAEHDYQLANAVAELRAQITSGVVAGQPQQPQQPQQQQQQQQQLLLLPANDHDNEDDDGSSLEGAIGDLDIDGQKVTSDGNGGVVARAQGNGNGGGPGRHELEKEYPVGSDRALAVARWVLDAPPNAGIVPGDGKKRRKRTVKKVAAPAAAAPGGEAEKV</sequence>
<keyword evidence="3" id="KW-1185">Reference proteome</keyword>
<name>A0ABR0GHM1_9PEZI</name>
<dbReference type="Proteomes" id="UP001323405">
    <property type="component" value="Unassembled WGS sequence"/>
</dbReference>
<feature type="region of interest" description="Disordered" evidence="1">
    <location>
        <begin position="689"/>
        <end position="743"/>
    </location>
</feature>
<proteinExistence type="predicted"/>
<evidence type="ECO:0008006" key="4">
    <source>
        <dbReference type="Google" id="ProtNLM"/>
    </source>
</evidence>
<reference evidence="2 3" key="1">
    <citation type="journal article" date="2023" name="bioRxiv">
        <title>High-quality genome assemblies of four members of thePodospora anserinaspecies complex.</title>
        <authorList>
            <person name="Ament-Velasquez S.L."/>
            <person name="Vogan A.A."/>
            <person name="Wallerman O."/>
            <person name="Hartmann F."/>
            <person name="Gautier V."/>
            <person name="Silar P."/>
            <person name="Giraud T."/>
            <person name="Johannesson H."/>
        </authorList>
    </citation>
    <scope>NUCLEOTIDE SEQUENCE [LARGE SCALE GENOMIC DNA]</scope>
    <source>
        <strain evidence="2 3">CBS 415.72m</strain>
    </source>
</reference>
<comment type="caution">
    <text evidence="2">The sequence shown here is derived from an EMBL/GenBank/DDBJ whole genome shotgun (WGS) entry which is preliminary data.</text>
</comment>
<feature type="region of interest" description="Disordered" evidence="1">
    <location>
        <begin position="319"/>
        <end position="343"/>
    </location>
</feature>
<organism evidence="2 3">
    <name type="scientific">Podospora pseudocomata</name>
    <dbReference type="NCBI Taxonomy" id="2093779"/>
    <lineage>
        <taxon>Eukaryota</taxon>
        <taxon>Fungi</taxon>
        <taxon>Dikarya</taxon>
        <taxon>Ascomycota</taxon>
        <taxon>Pezizomycotina</taxon>
        <taxon>Sordariomycetes</taxon>
        <taxon>Sordariomycetidae</taxon>
        <taxon>Sordariales</taxon>
        <taxon>Podosporaceae</taxon>
        <taxon>Podospora</taxon>
    </lineage>
</organism>
<evidence type="ECO:0000313" key="3">
    <source>
        <dbReference type="Proteomes" id="UP001323405"/>
    </source>
</evidence>
<feature type="compositionally biased region" description="Low complexity" evidence="1">
    <location>
        <begin position="783"/>
        <end position="799"/>
    </location>
</feature>
<accession>A0ABR0GHM1</accession>
<dbReference type="RefSeq" id="XP_062744232.1">
    <property type="nucleotide sequence ID" value="XM_062888386.1"/>
</dbReference>
<evidence type="ECO:0000313" key="2">
    <source>
        <dbReference type="EMBL" id="KAK4655257.1"/>
    </source>
</evidence>
<feature type="region of interest" description="Disordered" evidence="1">
    <location>
        <begin position="763"/>
        <end position="799"/>
    </location>
</feature>